<name>A0ABY8VFZ9_9CORY</name>
<dbReference type="Proteomes" id="UP001225598">
    <property type="component" value="Chromosome"/>
</dbReference>
<dbReference type="RefSeq" id="WP_284824753.1">
    <property type="nucleotide sequence ID" value="NZ_CP126969.1"/>
</dbReference>
<reference evidence="1 2" key="1">
    <citation type="submission" date="2023-05" db="EMBL/GenBank/DDBJ databases">
        <title>Corynebacterium suedekumii sp. nov. and Corynebacterium breve sp. nov. isolated from raw cow's milk.</title>
        <authorList>
            <person name="Baer M.K."/>
            <person name="Mehl L."/>
            <person name="Hellmuth R."/>
            <person name="Marke G."/>
            <person name="Lipski A."/>
        </authorList>
    </citation>
    <scope>NUCLEOTIDE SEQUENCE [LARGE SCALE GENOMIC DNA]</scope>
    <source>
        <strain evidence="1 2">R4</strain>
    </source>
</reference>
<evidence type="ECO:0000313" key="2">
    <source>
        <dbReference type="Proteomes" id="UP001225598"/>
    </source>
</evidence>
<accession>A0ABY8VFZ9</accession>
<evidence type="ECO:0000313" key="1">
    <source>
        <dbReference type="EMBL" id="WIM67568.1"/>
    </source>
</evidence>
<organism evidence="1 2">
    <name type="scientific">Corynebacterium breve</name>
    <dbReference type="NCBI Taxonomy" id="3049799"/>
    <lineage>
        <taxon>Bacteria</taxon>
        <taxon>Bacillati</taxon>
        <taxon>Actinomycetota</taxon>
        <taxon>Actinomycetes</taxon>
        <taxon>Mycobacteriales</taxon>
        <taxon>Corynebacteriaceae</taxon>
        <taxon>Corynebacterium</taxon>
    </lineage>
</organism>
<gene>
    <name evidence="1" type="ORF">QP027_10815</name>
</gene>
<proteinExistence type="predicted"/>
<protein>
    <recommendedName>
        <fullName evidence="3">Tetratricopeptide repeat protein</fullName>
    </recommendedName>
</protein>
<sequence length="270" mass="29354">MDFAAYRQQLRIAEVCKRSGDVVGCEKALGEFLQLAYPTADSLYMVDHKDVYDDIAKAITELIKLLLGRQEYAGAAVEAGRVVGFFSGHNARLAQMSPKVRAEMLSTVARATREHTLRAQLFGAASVDFASLSELTEAARAKLGQSAGLFAARDYRHAHDCALEARRMAQQADSAEVEAQSVRMLSETFLAAKDTQGSLGVILEYLNAPKELVTDKSAIRSRAELTETLGARYLSQGDRASARAAFSNAAGLYARCGETAKANALLRQRR</sequence>
<keyword evidence="2" id="KW-1185">Reference proteome</keyword>
<evidence type="ECO:0008006" key="3">
    <source>
        <dbReference type="Google" id="ProtNLM"/>
    </source>
</evidence>
<dbReference type="EMBL" id="CP126969">
    <property type="protein sequence ID" value="WIM67568.1"/>
    <property type="molecule type" value="Genomic_DNA"/>
</dbReference>